<sequence>MTHASAPRSHAAPLAPGPRGAPLLGNLPDLRRDRIRIFLDAADTYGDVVRFQFGPGPKRTGHLLRHPDHIKHVFIDAADRFTKQTPGVREVRALLGDGLLTSEGALWRRQRRIAQPAFHKQRIAAFADVMVRAADELVDGWMRRPRPDAPVDVVSEMMRLALRIVTETLLGTDVPIDAAATAHALDLILADTRKGVTRILKIPRHVPTPDNRRFQEAVAVLDREVLRIIEHRRKAPEGGTDLVSTLMAARDPETGEGMTDRQLRDEVMTMFAAGHETTANALTWTFYLLSTHPDVRRRARAEVLTGTGGRLPTFADLGALDLVGRVFQESMRLYPPAWMITRRAAEDDVVGGYLIPKDSLVFLAPYVTHRHPAYWENPEGFDPDRFAGGALARMPRFAYFPFGGGARQCIGSSFAMVEGTLVLATILRRVRLDLVPGQTITPEPGITLRPRGSIHMRVVPEPPPT</sequence>
<dbReference type="PROSITE" id="PS00086">
    <property type="entry name" value="CYTOCHROME_P450"/>
    <property type="match status" value="1"/>
</dbReference>
<feature type="binding site" description="axial binding residue" evidence="7">
    <location>
        <position position="409"/>
    </location>
    <ligand>
        <name>heme</name>
        <dbReference type="ChEBI" id="CHEBI:30413"/>
    </ligand>
    <ligandPart>
        <name>Fe</name>
        <dbReference type="ChEBI" id="CHEBI:18248"/>
    </ligandPart>
</feature>
<evidence type="ECO:0000256" key="9">
    <source>
        <dbReference type="SAM" id="MobiDB-lite"/>
    </source>
</evidence>
<evidence type="ECO:0000256" key="5">
    <source>
        <dbReference type="ARBA" id="ARBA00023004"/>
    </source>
</evidence>
<keyword evidence="5 7" id="KW-0408">Iron</keyword>
<keyword evidence="3 7" id="KW-0479">Metal-binding</keyword>
<dbReference type="OrthoDB" id="9764248at2"/>
<comment type="similarity">
    <text evidence="1 8">Belongs to the cytochrome P450 family.</text>
</comment>
<evidence type="ECO:0000256" key="1">
    <source>
        <dbReference type="ARBA" id="ARBA00010617"/>
    </source>
</evidence>
<dbReference type="GO" id="GO:0005506">
    <property type="term" value="F:iron ion binding"/>
    <property type="evidence" value="ECO:0007669"/>
    <property type="project" value="InterPro"/>
</dbReference>
<keyword evidence="2 7" id="KW-0349">Heme</keyword>
<accession>A0A4U1IWK9</accession>
<dbReference type="RefSeq" id="WP_136934584.1">
    <property type="nucleotide sequence ID" value="NZ_SSMQ01000067.1"/>
</dbReference>
<dbReference type="SUPFAM" id="SSF48264">
    <property type="entry name" value="Cytochrome P450"/>
    <property type="match status" value="1"/>
</dbReference>
<dbReference type="GO" id="GO:0016705">
    <property type="term" value="F:oxidoreductase activity, acting on paired donors, with incorporation or reduction of molecular oxygen"/>
    <property type="evidence" value="ECO:0007669"/>
    <property type="project" value="InterPro"/>
</dbReference>
<dbReference type="Proteomes" id="UP000309215">
    <property type="component" value="Unassembled WGS sequence"/>
</dbReference>
<protein>
    <submittedName>
        <fullName evidence="10">Cytochrome P450</fullName>
    </submittedName>
</protein>
<comment type="cofactor">
    <cofactor evidence="7">
        <name>heme</name>
        <dbReference type="ChEBI" id="CHEBI:30413"/>
    </cofactor>
</comment>
<evidence type="ECO:0000313" key="11">
    <source>
        <dbReference type="Proteomes" id="UP000309215"/>
    </source>
</evidence>
<dbReference type="Gene3D" id="1.10.630.10">
    <property type="entry name" value="Cytochrome P450"/>
    <property type="match status" value="1"/>
</dbReference>
<feature type="region of interest" description="Disordered" evidence="9">
    <location>
        <begin position="1"/>
        <end position="22"/>
    </location>
</feature>
<keyword evidence="4 8" id="KW-0560">Oxidoreductase</keyword>
<dbReference type="InterPro" id="IPR001128">
    <property type="entry name" value="Cyt_P450"/>
</dbReference>
<dbReference type="PRINTS" id="PR00465">
    <property type="entry name" value="EP450IV"/>
</dbReference>
<proteinExistence type="inferred from homology"/>
<dbReference type="InterPro" id="IPR050196">
    <property type="entry name" value="Cytochrome_P450_Monoox"/>
</dbReference>
<dbReference type="AlphaFoldDB" id="A0A4U1IWK9"/>
<feature type="compositionally biased region" description="Low complexity" evidence="9">
    <location>
        <begin position="11"/>
        <end position="22"/>
    </location>
</feature>
<evidence type="ECO:0000256" key="2">
    <source>
        <dbReference type="ARBA" id="ARBA00022617"/>
    </source>
</evidence>
<evidence type="ECO:0000256" key="6">
    <source>
        <dbReference type="ARBA" id="ARBA00023033"/>
    </source>
</evidence>
<dbReference type="CDD" id="cd20620">
    <property type="entry name" value="CYP132-like"/>
    <property type="match status" value="1"/>
</dbReference>
<dbReference type="PANTHER" id="PTHR24291:SF50">
    <property type="entry name" value="BIFUNCTIONAL ALBAFLAVENONE MONOOXYGENASE_TERPENE SYNTHASE"/>
    <property type="match status" value="1"/>
</dbReference>
<dbReference type="GO" id="GO:0004497">
    <property type="term" value="F:monooxygenase activity"/>
    <property type="evidence" value="ECO:0007669"/>
    <property type="project" value="UniProtKB-KW"/>
</dbReference>
<dbReference type="PRINTS" id="PR00385">
    <property type="entry name" value="P450"/>
</dbReference>
<dbReference type="InterPro" id="IPR036396">
    <property type="entry name" value="Cyt_P450_sf"/>
</dbReference>
<evidence type="ECO:0000256" key="7">
    <source>
        <dbReference type="PIRSR" id="PIRSR602403-1"/>
    </source>
</evidence>
<evidence type="ECO:0000313" key="10">
    <source>
        <dbReference type="EMBL" id="TKC98545.1"/>
    </source>
</evidence>
<evidence type="ECO:0000256" key="8">
    <source>
        <dbReference type="RuleBase" id="RU000461"/>
    </source>
</evidence>
<dbReference type="GO" id="GO:0020037">
    <property type="term" value="F:heme binding"/>
    <property type="evidence" value="ECO:0007669"/>
    <property type="project" value="InterPro"/>
</dbReference>
<comment type="caution">
    <text evidence="10">The sequence shown here is derived from an EMBL/GenBank/DDBJ whole genome shotgun (WGS) entry which is preliminary data.</text>
</comment>
<keyword evidence="11" id="KW-1185">Reference proteome</keyword>
<dbReference type="EMBL" id="SSMQ01000067">
    <property type="protein sequence ID" value="TKC98545.1"/>
    <property type="molecule type" value="Genomic_DNA"/>
</dbReference>
<evidence type="ECO:0000256" key="4">
    <source>
        <dbReference type="ARBA" id="ARBA00023002"/>
    </source>
</evidence>
<name>A0A4U1IWK9_9BACT</name>
<reference evidence="10 11" key="1">
    <citation type="submission" date="2019-04" db="EMBL/GenBank/DDBJ databases">
        <authorList>
            <person name="Li Y."/>
            <person name="Wang J."/>
        </authorList>
    </citation>
    <scope>NUCLEOTIDE SEQUENCE [LARGE SCALE GENOMIC DNA]</scope>
    <source>
        <strain evidence="10 11">DSM 14668</strain>
    </source>
</reference>
<dbReference type="Pfam" id="PF00067">
    <property type="entry name" value="p450"/>
    <property type="match status" value="1"/>
</dbReference>
<dbReference type="InterPro" id="IPR017972">
    <property type="entry name" value="Cyt_P450_CS"/>
</dbReference>
<gene>
    <name evidence="10" type="ORF">E8A74_41030</name>
</gene>
<dbReference type="InterPro" id="IPR002403">
    <property type="entry name" value="Cyt_P450_E_grp-IV"/>
</dbReference>
<dbReference type="PANTHER" id="PTHR24291">
    <property type="entry name" value="CYTOCHROME P450 FAMILY 4"/>
    <property type="match status" value="1"/>
</dbReference>
<organism evidence="10 11">
    <name type="scientific">Polyangium fumosum</name>
    <dbReference type="NCBI Taxonomy" id="889272"/>
    <lineage>
        <taxon>Bacteria</taxon>
        <taxon>Pseudomonadati</taxon>
        <taxon>Myxococcota</taxon>
        <taxon>Polyangia</taxon>
        <taxon>Polyangiales</taxon>
        <taxon>Polyangiaceae</taxon>
        <taxon>Polyangium</taxon>
    </lineage>
</organism>
<evidence type="ECO:0000256" key="3">
    <source>
        <dbReference type="ARBA" id="ARBA00022723"/>
    </source>
</evidence>
<keyword evidence="6 8" id="KW-0503">Monooxygenase</keyword>